<dbReference type="GO" id="GO:0005615">
    <property type="term" value="C:extracellular space"/>
    <property type="evidence" value="ECO:0007669"/>
    <property type="project" value="TreeGrafter"/>
</dbReference>
<keyword evidence="3 6" id="KW-1015">Disulfide bond</keyword>
<evidence type="ECO:0000256" key="6">
    <source>
        <dbReference type="PIRSR" id="PIRSR601548-4"/>
    </source>
</evidence>
<accession>A0A1B6FBL2</accession>
<comment type="similarity">
    <text evidence="1">Belongs to the peptidase M2 family.</text>
</comment>
<feature type="disulfide bond" evidence="6">
    <location>
        <begin position="336"/>
        <end position="354"/>
    </location>
</feature>
<dbReference type="PANTHER" id="PTHR10514">
    <property type="entry name" value="ANGIOTENSIN-CONVERTING ENZYME"/>
    <property type="match status" value="1"/>
</dbReference>
<evidence type="ECO:0000256" key="9">
    <source>
        <dbReference type="SAM" id="SignalP"/>
    </source>
</evidence>
<feature type="transmembrane region" description="Helical" evidence="8">
    <location>
        <begin position="641"/>
        <end position="669"/>
    </location>
</feature>
<reference evidence="10" key="1">
    <citation type="submission" date="2015-11" db="EMBL/GenBank/DDBJ databases">
        <title>De novo transcriptome assembly of four potential Pierce s Disease insect vectors from Arizona vineyards.</title>
        <authorList>
            <person name="Tassone E.E."/>
        </authorList>
    </citation>
    <scope>NUCLEOTIDE SEQUENCE</scope>
</reference>
<name>A0A1B6FBL2_9HEMI</name>
<keyword evidence="8" id="KW-0812">Transmembrane</keyword>
<dbReference type="GO" id="GO:0008237">
    <property type="term" value="F:metallopeptidase activity"/>
    <property type="evidence" value="ECO:0007669"/>
    <property type="project" value="InterPro"/>
</dbReference>
<dbReference type="SUPFAM" id="SSF55486">
    <property type="entry name" value="Metalloproteases ('zincins'), catalytic domain"/>
    <property type="match status" value="1"/>
</dbReference>
<evidence type="ECO:0000256" key="3">
    <source>
        <dbReference type="ARBA" id="ARBA00023157"/>
    </source>
</evidence>
<keyword evidence="8" id="KW-1133">Transmembrane helix</keyword>
<protein>
    <recommendedName>
        <fullName evidence="11">Angiotensin-converting enzyme</fullName>
    </recommendedName>
</protein>
<gene>
    <name evidence="10" type="ORF">g.9095</name>
</gene>
<dbReference type="GO" id="GO:0005886">
    <property type="term" value="C:plasma membrane"/>
    <property type="evidence" value="ECO:0007669"/>
    <property type="project" value="TreeGrafter"/>
</dbReference>
<evidence type="ECO:0000256" key="8">
    <source>
        <dbReference type="SAM" id="Phobius"/>
    </source>
</evidence>
<dbReference type="GO" id="GO:0008241">
    <property type="term" value="F:peptidyl-dipeptidase activity"/>
    <property type="evidence" value="ECO:0007669"/>
    <property type="project" value="InterPro"/>
</dbReference>
<evidence type="ECO:0000256" key="1">
    <source>
        <dbReference type="ARBA" id="ARBA00008139"/>
    </source>
</evidence>
<dbReference type="AlphaFoldDB" id="A0A1B6FBL2"/>
<keyword evidence="5" id="KW-0862">Zinc</keyword>
<dbReference type="EMBL" id="GECZ01022221">
    <property type="protein sequence ID" value="JAS47548.1"/>
    <property type="molecule type" value="Transcribed_RNA"/>
</dbReference>
<evidence type="ECO:0000256" key="7">
    <source>
        <dbReference type="PIRSR" id="PIRSR601548-8"/>
    </source>
</evidence>
<dbReference type="PANTHER" id="PTHR10514:SF44">
    <property type="entry name" value="ANGIOTENSIN-CONVERTING ENZYME-RELATED"/>
    <property type="match status" value="1"/>
</dbReference>
<keyword evidence="5" id="KW-0479">Metal-binding</keyword>
<organism evidence="10">
    <name type="scientific">Cuerna arida</name>
    <dbReference type="NCBI Taxonomy" id="1464854"/>
    <lineage>
        <taxon>Eukaryota</taxon>
        <taxon>Metazoa</taxon>
        <taxon>Ecdysozoa</taxon>
        <taxon>Arthropoda</taxon>
        <taxon>Hexapoda</taxon>
        <taxon>Insecta</taxon>
        <taxon>Pterygota</taxon>
        <taxon>Neoptera</taxon>
        <taxon>Paraneoptera</taxon>
        <taxon>Hemiptera</taxon>
        <taxon>Auchenorrhyncha</taxon>
        <taxon>Membracoidea</taxon>
        <taxon>Cicadellidae</taxon>
        <taxon>Cicadellinae</taxon>
        <taxon>Proconiini</taxon>
        <taxon>Cuerna</taxon>
    </lineage>
</organism>
<evidence type="ECO:0008006" key="11">
    <source>
        <dbReference type="Google" id="ProtNLM"/>
    </source>
</evidence>
<feature type="chain" id="PRO_5008582842" description="Angiotensin-converting enzyme" evidence="9">
    <location>
        <begin position="34"/>
        <end position="681"/>
    </location>
</feature>
<evidence type="ECO:0000256" key="2">
    <source>
        <dbReference type="ARBA" id="ARBA00022729"/>
    </source>
</evidence>
<keyword evidence="4" id="KW-0325">Glycoprotein</keyword>
<evidence type="ECO:0000313" key="10">
    <source>
        <dbReference type="EMBL" id="JAS47548.1"/>
    </source>
</evidence>
<sequence>MGRFIHSLPNIFKQFTTVFYLFLIISPAKKCHSNPYNYNSNAEELAYKIFLVDFDLIDMCENMSNNKNSINNQINTNTDINVLNNSYTKFQGIISKMDDLLLNGSKDVTDATGFDDVAHFLKLPLRNFYFKSLLDRKSSWDMEQVRNFQKIIEKRRFLLEYDTKFLKCLSKNRKLSTLKAKSDQFSSIFLNNNIDFVDKYFSITLNMLTNVQNDSHDIFAEWDSMLDLKFLNFERREQVWNQTKFLYEALMNFVQKRLSQKYSLSNETDAIPLYLLGTPLGDDWTNILDIVLPYPELLNSSIFDNKVNTDQIISEMKQLFDYMKLKVDVLSNYEICPISIINFCATSASKFTLCSKLRPSDYFDLFEGYIGHRMVRKNFTLSLINDKTRISVLNEAVSGISSLIMAEKLLVDVEIDSHNHEMTKRLILALRFLPKLAYYYLVDEWRFQLLLNQTETFRNDFNEVWYNQRLDIENIEDTNWSFLYDSNVILNKPYVGKFFAIIVQFQLMELIKNNHNGMDFLKNYGDYLNKLARGHNDVNYIMEDLNVEYFIDYFTPLIKFMENAPDYKEIETATDSSELEDEAKSATEKNESNLDFFLTKSTSHEMDEMNELNETEDFDESDFMEEMDEIFEPNEFLDISFVGLISFVVSFTFFTFCIVVIYFMTTANLRSHKYQRNRRFS</sequence>
<dbReference type="InterPro" id="IPR001548">
    <property type="entry name" value="Peptidase_M2"/>
</dbReference>
<keyword evidence="8" id="KW-0472">Membrane</keyword>
<dbReference type="GO" id="GO:0006508">
    <property type="term" value="P:proteolysis"/>
    <property type="evidence" value="ECO:0007669"/>
    <property type="project" value="InterPro"/>
</dbReference>
<feature type="binding site" evidence="5">
    <location>
        <position position="395"/>
    </location>
    <ligand>
        <name>Zn(2+)</name>
        <dbReference type="ChEBI" id="CHEBI:29105"/>
        <label>1</label>
        <note>catalytic</note>
    </ligand>
</feature>
<proteinExistence type="inferred from homology"/>
<feature type="binding site" evidence="7">
    <location>
        <position position="395"/>
    </location>
    <ligand>
        <name>Zn(2+)</name>
        <dbReference type="ChEBI" id="CHEBI:29105"/>
        <label>2</label>
        <note>catalytic</note>
    </ligand>
</feature>
<evidence type="ECO:0000256" key="4">
    <source>
        <dbReference type="ARBA" id="ARBA00023180"/>
    </source>
</evidence>
<feature type="signal peptide" evidence="9">
    <location>
        <begin position="1"/>
        <end position="33"/>
    </location>
</feature>
<keyword evidence="2 9" id="KW-0732">Signal</keyword>
<dbReference type="Pfam" id="PF01401">
    <property type="entry name" value="Peptidase_M2"/>
    <property type="match status" value="1"/>
</dbReference>
<evidence type="ECO:0000256" key="5">
    <source>
        <dbReference type="PIRSR" id="PIRSR601548-3"/>
    </source>
</evidence>